<evidence type="ECO:0000256" key="4">
    <source>
        <dbReference type="ARBA" id="ARBA00022692"/>
    </source>
</evidence>
<feature type="domain" description="Protein export membrane protein SecD/SecF C-terminal" evidence="13">
    <location>
        <begin position="116"/>
        <end position="294"/>
    </location>
</feature>
<dbReference type="AlphaFoldDB" id="A0A154WBX0"/>
<evidence type="ECO:0000256" key="3">
    <source>
        <dbReference type="ARBA" id="ARBA00022475"/>
    </source>
</evidence>
<dbReference type="EMBL" id="LPXN01000081">
    <property type="protein sequence ID" value="KZD10990.1"/>
    <property type="molecule type" value="Genomic_DNA"/>
</dbReference>
<dbReference type="NCBIfam" id="TIGR00966">
    <property type="entry name" value="transloc_SecF"/>
    <property type="match status" value="1"/>
</dbReference>
<evidence type="ECO:0000256" key="1">
    <source>
        <dbReference type="ARBA" id="ARBA00004651"/>
    </source>
</evidence>
<dbReference type="SUPFAM" id="SSF82866">
    <property type="entry name" value="Multidrug efflux transporter AcrB transmembrane domain"/>
    <property type="match status" value="1"/>
</dbReference>
<comment type="similarity">
    <text evidence="12">Belongs to the SecD/SecF family. SecF subfamily.</text>
</comment>
<dbReference type="FunFam" id="1.20.1640.10:FF:000024">
    <property type="entry name" value="Multifunctional fusion protein"/>
    <property type="match status" value="1"/>
</dbReference>
<dbReference type="InterPro" id="IPR048634">
    <property type="entry name" value="SecD_SecF_C"/>
</dbReference>
<organism evidence="14 15">
    <name type="scientific">Oceanibaculum pacificum</name>
    <dbReference type="NCBI Taxonomy" id="580166"/>
    <lineage>
        <taxon>Bacteria</taxon>
        <taxon>Pseudomonadati</taxon>
        <taxon>Pseudomonadota</taxon>
        <taxon>Alphaproteobacteria</taxon>
        <taxon>Rhodospirillales</taxon>
        <taxon>Oceanibaculaceae</taxon>
        <taxon>Oceanibaculum</taxon>
    </lineage>
</organism>
<dbReference type="Pfam" id="PF07549">
    <property type="entry name" value="Sec_GG"/>
    <property type="match status" value="1"/>
</dbReference>
<evidence type="ECO:0000256" key="6">
    <source>
        <dbReference type="ARBA" id="ARBA00022989"/>
    </source>
</evidence>
<dbReference type="GO" id="GO:0006605">
    <property type="term" value="P:protein targeting"/>
    <property type="evidence" value="ECO:0007669"/>
    <property type="project" value="UniProtKB-UniRule"/>
</dbReference>
<protein>
    <recommendedName>
        <fullName evidence="12">Protein-export membrane protein SecF</fullName>
    </recommendedName>
</protein>
<keyword evidence="7 12" id="KW-0811">Translocation</keyword>
<dbReference type="GO" id="GO:0065002">
    <property type="term" value="P:intracellular protein transmembrane transport"/>
    <property type="evidence" value="ECO:0007669"/>
    <property type="project" value="UniProtKB-UniRule"/>
</dbReference>
<dbReference type="InterPro" id="IPR022645">
    <property type="entry name" value="SecD/SecF_bac"/>
</dbReference>
<evidence type="ECO:0000256" key="5">
    <source>
        <dbReference type="ARBA" id="ARBA00022927"/>
    </source>
</evidence>
<comment type="function">
    <text evidence="9 12">Part of the Sec protein translocase complex. Interacts with the SecYEG preprotein conducting channel. SecDF uses the proton motive force (PMF) to complete protein translocation after the ATP-dependent function of SecA.</text>
</comment>
<dbReference type="HAMAP" id="MF_01464_B">
    <property type="entry name" value="SecF_B"/>
    <property type="match status" value="1"/>
</dbReference>
<comment type="subunit">
    <text evidence="12">Forms a complex with SecD. Part of the essential Sec protein translocation apparatus which comprises SecA, SecYEG and auxiliary proteins SecDF-YajC and YidC.</text>
</comment>
<evidence type="ECO:0000256" key="2">
    <source>
        <dbReference type="ARBA" id="ARBA00022448"/>
    </source>
</evidence>
<feature type="transmembrane region" description="Helical" evidence="12">
    <location>
        <begin position="270"/>
        <end position="291"/>
    </location>
</feature>
<dbReference type="PANTHER" id="PTHR30081">
    <property type="entry name" value="PROTEIN-EXPORT MEMBRANE PROTEIN SEC"/>
    <property type="match status" value="1"/>
</dbReference>
<keyword evidence="8 12" id="KW-0472">Membrane</keyword>
<dbReference type="Gene3D" id="1.20.1640.10">
    <property type="entry name" value="Multidrug efflux transporter AcrB transmembrane domain"/>
    <property type="match status" value="1"/>
</dbReference>
<evidence type="ECO:0000313" key="14">
    <source>
        <dbReference type="EMBL" id="KZD10990.1"/>
    </source>
</evidence>
<evidence type="ECO:0000256" key="9">
    <source>
        <dbReference type="ARBA" id="ARBA00059018"/>
    </source>
</evidence>
<comment type="subcellular location">
    <subcellularLocation>
        <location evidence="1 12">Cell membrane</location>
        <topology evidence="1 12">Multi-pass membrane protein</topology>
    </subcellularLocation>
</comment>
<feature type="transmembrane region" description="Helical" evidence="12">
    <location>
        <begin position="243"/>
        <end position="264"/>
    </location>
</feature>
<accession>A0A154WBX0</accession>
<dbReference type="InterPro" id="IPR022646">
    <property type="entry name" value="SecD/SecF_CS"/>
</dbReference>
<evidence type="ECO:0000256" key="12">
    <source>
        <dbReference type="HAMAP-Rule" id="MF_01464"/>
    </source>
</evidence>
<keyword evidence="5 12" id="KW-0653">Protein transport</keyword>
<dbReference type="GO" id="GO:0015450">
    <property type="term" value="F:protein-transporting ATPase activity"/>
    <property type="evidence" value="ECO:0007669"/>
    <property type="project" value="InterPro"/>
</dbReference>
<dbReference type="Pfam" id="PF02355">
    <property type="entry name" value="SecD_SecF_C"/>
    <property type="match status" value="1"/>
</dbReference>
<comment type="caution">
    <text evidence="14">The sequence shown here is derived from an EMBL/GenBank/DDBJ whole genome shotgun (WGS) entry which is preliminary data.</text>
</comment>
<comment type="similarity">
    <text evidence="11">In the N-terminal section; belongs to the SecD/SecF family. SecD subfamily.</text>
</comment>
<name>A0A154WBX0_9PROT</name>
<evidence type="ECO:0000313" key="15">
    <source>
        <dbReference type="Proteomes" id="UP000076400"/>
    </source>
</evidence>
<evidence type="ECO:0000259" key="13">
    <source>
        <dbReference type="Pfam" id="PF02355"/>
    </source>
</evidence>
<dbReference type="PRINTS" id="PR01755">
    <property type="entry name" value="SECFTRNLCASE"/>
</dbReference>
<dbReference type="OrthoDB" id="9774769at2"/>
<feature type="transmembrane region" description="Helical" evidence="12">
    <location>
        <begin position="136"/>
        <end position="156"/>
    </location>
</feature>
<gene>
    <name evidence="12" type="primary">secF</name>
    <name evidence="14" type="ORF">AUP43_18210</name>
</gene>
<evidence type="ECO:0000256" key="10">
    <source>
        <dbReference type="ARBA" id="ARBA00060856"/>
    </source>
</evidence>
<comment type="similarity">
    <text evidence="10">In the C-terminal section; belongs to the SecD/SecF family. SecF subfamily.</text>
</comment>
<dbReference type="GO" id="GO:0005886">
    <property type="term" value="C:plasma membrane"/>
    <property type="evidence" value="ECO:0007669"/>
    <property type="project" value="UniProtKB-SubCell"/>
</dbReference>
<feature type="transmembrane region" description="Helical" evidence="12">
    <location>
        <begin position="191"/>
        <end position="215"/>
    </location>
</feature>
<dbReference type="PANTHER" id="PTHR30081:SF8">
    <property type="entry name" value="PROTEIN TRANSLOCASE SUBUNIT SECF"/>
    <property type="match status" value="1"/>
</dbReference>
<keyword evidence="2 12" id="KW-0813">Transport</keyword>
<keyword evidence="3 12" id="KW-1003">Cell membrane</keyword>
<evidence type="ECO:0000256" key="8">
    <source>
        <dbReference type="ARBA" id="ARBA00023136"/>
    </source>
</evidence>
<keyword evidence="4 12" id="KW-0812">Transmembrane</keyword>
<evidence type="ECO:0000256" key="7">
    <source>
        <dbReference type="ARBA" id="ARBA00023010"/>
    </source>
</evidence>
<dbReference type="GO" id="GO:0043952">
    <property type="term" value="P:protein transport by the Sec complex"/>
    <property type="evidence" value="ECO:0007669"/>
    <property type="project" value="UniProtKB-UniRule"/>
</dbReference>
<reference evidence="14 15" key="1">
    <citation type="submission" date="2015-12" db="EMBL/GenBank/DDBJ databases">
        <title>Genome sequence of Oceanibaculum pacificum MCCC 1A02656.</title>
        <authorList>
            <person name="Lu L."/>
            <person name="Lai Q."/>
            <person name="Shao Z."/>
            <person name="Qian P."/>
        </authorList>
    </citation>
    <scope>NUCLEOTIDE SEQUENCE [LARGE SCALE GENOMIC DNA]</scope>
    <source>
        <strain evidence="14 15">MCCC 1A02656</strain>
    </source>
</reference>
<dbReference type="NCBIfam" id="TIGR00916">
    <property type="entry name" value="2A0604s01"/>
    <property type="match status" value="1"/>
</dbReference>
<sequence length="313" mass="34206">MRPIQFFADSPKVPFMKYKNAGLAFAGLLMLITLVSLVIQGLNFGIDFRGGTLIEVRSTQGPADIPAMRNKVNGLGLGEVSMQEFGAPTDVLIRVQQQDGGEQAQQVAVEAVRGALGEGVEYRRVEFVGPKVGEELITYGTLAVVLALLAIMLYVWFRFEWQFGVCALLTLLHDVIAMIGLYSVLQLEFSLSTVAAILTIAGYSINDTVVVYDRIRENLRKYKKMDLRELCELSLNETLSRTVLTSGTTLLAIIALFAFGGPVIREFTGALIFGIVIGTFSSIFISAPLLLNLNLRRPPDKPVKDETAVGAQV</sequence>
<proteinExistence type="inferred from homology"/>
<feature type="transmembrane region" description="Helical" evidence="12">
    <location>
        <begin position="21"/>
        <end position="42"/>
    </location>
</feature>
<dbReference type="InterPro" id="IPR055344">
    <property type="entry name" value="SecD_SecF_C_bact"/>
</dbReference>
<keyword evidence="6 12" id="KW-1133">Transmembrane helix</keyword>
<dbReference type="InterPro" id="IPR005665">
    <property type="entry name" value="SecF_bac"/>
</dbReference>
<dbReference type="STRING" id="580166.AUP43_18210"/>
<dbReference type="RefSeq" id="WP_067553743.1">
    <property type="nucleotide sequence ID" value="NZ_LPXN01000081.1"/>
</dbReference>
<feature type="transmembrane region" description="Helical" evidence="12">
    <location>
        <begin position="163"/>
        <end position="185"/>
    </location>
</feature>
<keyword evidence="15" id="KW-1185">Reference proteome</keyword>
<dbReference type="InterPro" id="IPR022813">
    <property type="entry name" value="SecD/SecF_arch_bac"/>
</dbReference>
<evidence type="ECO:0000256" key="11">
    <source>
        <dbReference type="ARBA" id="ARBA00061053"/>
    </source>
</evidence>
<dbReference type="Proteomes" id="UP000076400">
    <property type="component" value="Unassembled WGS sequence"/>
</dbReference>